<comment type="function">
    <text evidence="6">Specifically methylates the N7 position of a guanine in 16S rRNA.</text>
</comment>
<dbReference type="SUPFAM" id="SSF53335">
    <property type="entry name" value="S-adenosyl-L-methionine-dependent methyltransferases"/>
    <property type="match status" value="1"/>
</dbReference>
<dbReference type="InterPro" id="IPR029063">
    <property type="entry name" value="SAM-dependent_MTases_sf"/>
</dbReference>
<dbReference type="EMBL" id="BAABLO010000002">
    <property type="protein sequence ID" value="GAA4714474.1"/>
    <property type="molecule type" value="Genomic_DNA"/>
</dbReference>
<evidence type="ECO:0000313" key="9">
    <source>
        <dbReference type="EMBL" id="GAA4714474.1"/>
    </source>
</evidence>
<dbReference type="PANTHER" id="PTHR31760:SF0">
    <property type="entry name" value="S-ADENOSYL-L-METHIONINE-DEPENDENT METHYLTRANSFERASES SUPERFAMILY PROTEIN"/>
    <property type="match status" value="1"/>
</dbReference>
<keyword evidence="1 6" id="KW-0963">Cytoplasm</keyword>
<name>A0ABP8XVR9_9MICO</name>
<dbReference type="PANTHER" id="PTHR31760">
    <property type="entry name" value="S-ADENOSYL-L-METHIONINE-DEPENDENT METHYLTRANSFERASES SUPERFAMILY PROTEIN"/>
    <property type="match status" value="1"/>
</dbReference>
<organism evidence="8 10">
    <name type="scientific">Pedococcus ginsenosidimutans</name>
    <dbReference type="NCBI Taxonomy" id="490570"/>
    <lineage>
        <taxon>Bacteria</taxon>
        <taxon>Bacillati</taxon>
        <taxon>Actinomycetota</taxon>
        <taxon>Actinomycetes</taxon>
        <taxon>Micrococcales</taxon>
        <taxon>Intrasporangiaceae</taxon>
        <taxon>Pedococcus</taxon>
    </lineage>
</organism>
<evidence type="ECO:0000256" key="4">
    <source>
        <dbReference type="ARBA" id="ARBA00022679"/>
    </source>
</evidence>
<reference evidence="8" key="3">
    <citation type="submission" date="2023-12" db="EMBL/GenBank/DDBJ databases">
        <authorList>
            <person name="Sun Q."/>
            <person name="Inoue M."/>
        </authorList>
    </citation>
    <scope>NUCLEOTIDE SEQUENCE</scope>
    <source>
        <strain evidence="8">JCM 18961</strain>
    </source>
</reference>
<protein>
    <recommendedName>
        <fullName evidence="6">Ribosomal RNA small subunit methyltransferase G</fullName>
        <ecNumber evidence="6">2.1.1.-</ecNumber>
    </recommendedName>
    <alternativeName>
        <fullName evidence="6">16S rRNA 7-methylguanosine methyltransferase</fullName>
        <shortName evidence="6">16S rRNA m7G methyltransferase</shortName>
    </alternativeName>
</protein>
<feature type="region of interest" description="Disordered" evidence="7">
    <location>
        <begin position="1"/>
        <end position="33"/>
    </location>
</feature>
<comment type="similarity">
    <text evidence="6">Belongs to the methyltransferase superfamily. RNA methyltransferase RsmG family.</text>
</comment>
<keyword evidence="3 6" id="KW-0489">Methyltransferase</keyword>
<keyword evidence="2 6" id="KW-0698">rRNA processing</keyword>
<feature type="binding site" evidence="6">
    <location>
        <position position="101"/>
    </location>
    <ligand>
        <name>S-adenosyl-L-methionine</name>
        <dbReference type="ChEBI" id="CHEBI:59789"/>
    </ligand>
</feature>
<keyword evidence="4 6" id="KW-0808">Transferase</keyword>
<evidence type="ECO:0000256" key="2">
    <source>
        <dbReference type="ARBA" id="ARBA00022552"/>
    </source>
</evidence>
<reference evidence="8" key="1">
    <citation type="journal article" date="2014" name="Int. J. Syst. Evol. Microbiol.">
        <title>Complete genome of a new Firmicutes species belonging to the dominant human colonic microbiota ('Ruminococcus bicirculans') reveals two chromosomes and a selective capacity to utilize plant glucans.</title>
        <authorList>
            <consortium name="NISC Comparative Sequencing Program"/>
            <person name="Wegmann U."/>
            <person name="Louis P."/>
            <person name="Goesmann A."/>
            <person name="Henrissat B."/>
            <person name="Duncan S.H."/>
            <person name="Flint H.J."/>
        </authorList>
    </citation>
    <scope>NUCLEOTIDE SEQUENCE</scope>
    <source>
        <strain evidence="8">JCM 18961</strain>
    </source>
</reference>
<dbReference type="RefSeq" id="WP_345501358.1">
    <property type="nucleotide sequence ID" value="NZ_BAABLO010000001.1"/>
</dbReference>
<gene>
    <name evidence="8" type="primary">rsmG_1</name>
    <name evidence="6" type="synonym">rsmG</name>
    <name evidence="9" type="synonym">rsmG_2</name>
    <name evidence="8" type="ORF">GCM10025782_08120</name>
    <name evidence="9" type="ORF">GCM10025782_08570</name>
</gene>
<evidence type="ECO:0000256" key="1">
    <source>
        <dbReference type="ARBA" id="ARBA00022490"/>
    </source>
</evidence>
<dbReference type="EC" id="2.1.1.-" evidence="6"/>
<feature type="binding site" evidence="6">
    <location>
        <begin position="152"/>
        <end position="153"/>
    </location>
    <ligand>
        <name>S-adenosyl-L-methionine</name>
        <dbReference type="ChEBI" id="CHEBI:59789"/>
    </ligand>
</feature>
<evidence type="ECO:0000313" key="8">
    <source>
        <dbReference type="EMBL" id="GAA4714185.1"/>
    </source>
</evidence>
<sequence>MTLPADSPDAESTAESPAESSAASSAPEAPLVAPAAPPAATTVFGDRLVVAEQFASVLADTGVSHGLIGPREVPILWERHILNCAIAEDSFPHGVAVVDVGSGAGLPGLALAIARPDLHLHLVEPMLRRTTWLSDTIAELGLDNCTVHRGRAEEFDGVLQVPWATARAVARVDKLARWTFPLLEDGGTLVALKGSSAQDELDAATPVLRRLGMSGAVVRTHGVDLLEVPTTTLELTVGSRSGLRSRPAKGSRARR</sequence>
<dbReference type="NCBIfam" id="TIGR00138">
    <property type="entry name" value="rsmG_gidB"/>
    <property type="match status" value="1"/>
</dbReference>
<keyword evidence="5 6" id="KW-0949">S-adenosyl-L-methionine</keyword>
<feature type="binding site" evidence="6">
    <location>
        <position position="167"/>
    </location>
    <ligand>
        <name>S-adenosyl-L-methionine</name>
        <dbReference type="ChEBI" id="CHEBI:59789"/>
    </ligand>
</feature>
<dbReference type="Pfam" id="PF02527">
    <property type="entry name" value="GidB"/>
    <property type="match status" value="1"/>
</dbReference>
<evidence type="ECO:0000256" key="5">
    <source>
        <dbReference type="ARBA" id="ARBA00022691"/>
    </source>
</evidence>
<reference evidence="10" key="2">
    <citation type="journal article" date="2019" name="Int. J. Syst. Evol. Microbiol.">
        <title>The Global Catalogue of Microorganisms (GCM) 10K type strain sequencing project: providing services to taxonomists for standard genome sequencing and annotation.</title>
        <authorList>
            <consortium name="The Broad Institute Genomics Platform"/>
            <consortium name="The Broad Institute Genome Sequencing Center for Infectious Disease"/>
            <person name="Wu L."/>
            <person name="Ma J."/>
        </authorList>
    </citation>
    <scope>NUCLEOTIDE SEQUENCE [LARGE SCALE GENOMIC DNA]</scope>
    <source>
        <strain evidence="10">JCM 18961</strain>
    </source>
</reference>
<dbReference type="Proteomes" id="UP001500556">
    <property type="component" value="Unassembled WGS sequence"/>
</dbReference>
<dbReference type="InterPro" id="IPR003682">
    <property type="entry name" value="rRNA_ssu_MeTfrase_G"/>
</dbReference>
<evidence type="ECO:0000256" key="6">
    <source>
        <dbReference type="HAMAP-Rule" id="MF_00074"/>
    </source>
</evidence>
<evidence type="ECO:0000256" key="7">
    <source>
        <dbReference type="SAM" id="MobiDB-lite"/>
    </source>
</evidence>
<accession>A0ABP8XVR9</accession>
<comment type="caution">
    <text evidence="6">Lacks conserved residue(s) required for the propagation of feature annotation.</text>
</comment>
<feature type="compositionally biased region" description="Low complexity" evidence="7">
    <location>
        <begin position="10"/>
        <end position="33"/>
    </location>
</feature>
<dbReference type="EMBL" id="BAABLO010000001">
    <property type="protein sequence ID" value="GAA4714185.1"/>
    <property type="molecule type" value="Genomic_DNA"/>
</dbReference>
<comment type="subcellular location">
    <subcellularLocation>
        <location evidence="6">Cytoplasm</location>
    </subcellularLocation>
</comment>
<dbReference type="Gene3D" id="3.40.50.150">
    <property type="entry name" value="Vaccinia Virus protein VP39"/>
    <property type="match status" value="1"/>
</dbReference>
<evidence type="ECO:0000313" key="10">
    <source>
        <dbReference type="Proteomes" id="UP001500556"/>
    </source>
</evidence>
<keyword evidence="10" id="KW-1185">Reference proteome</keyword>
<feature type="binding site" evidence="6">
    <location>
        <position position="106"/>
    </location>
    <ligand>
        <name>S-adenosyl-L-methionine</name>
        <dbReference type="ChEBI" id="CHEBI:59789"/>
    </ligand>
</feature>
<dbReference type="HAMAP" id="MF_00074">
    <property type="entry name" value="16SrRNA_methyltr_G"/>
    <property type="match status" value="1"/>
</dbReference>
<proteinExistence type="inferred from homology"/>
<evidence type="ECO:0000256" key="3">
    <source>
        <dbReference type="ARBA" id="ARBA00022603"/>
    </source>
</evidence>
<comment type="caution">
    <text evidence="8">The sequence shown here is derived from an EMBL/GenBank/DDBJ whole genome shotgun (WGS) entry which is preliminary data.</text>
</comment>